<organism evidence="1 2">
    <name type="scientific">Amycolatopsis melonis</name>
    <dbReference type="NCBI Taxonomy" id="3156488"/>
    <lineage>
        <taxon>Bacteria</taxon>
        <taxon>Bacillati</taxon>
        <taxon>Actinomycetota</taxon>
        <taxon>Actinomycetes</taxon>
        <taxon>Pseudonocardiales</taxon>
        <taxon>Pseudonocardiaceae</taxon>
        <taxon>Amycolatopsis</taxon>
    </lineage>
</organism>
<protein>
    <submittedName>
        <fullName evidence="1">Uncharacterized protein</fullName>
    </submittedName>
</protein>
<reference evidence="1 2" key="1">
    <citation type="submission" date="2024-05" db="EMBL/GenBank/DDBJ databases">
        <authorList>
            <person name="Zhao H."/>
            <person name="Xu Y."/>
            <person name="Lin S."/>
            <person name="Spain J.C."/>
            <person name="Zhou N.-Y."/>
        </authorList>
    </citation>
    <scope>NUCLEOTIDE SEQUENCE [LARGE SCALE GENOMIC DNA]</scope>
    <source>
        <strain evidence="1 2">NEAU-NG30</strain>
    </source>
</reference>
<gene>
    <name evidence="1" type="ORF">ABJI51_22415</name>
</gene>
<dbReference type="Proteomes" id="UP001440984">
    <property type="component" value="Unassembled WGS sequence"/>
</dbReference>
<comment type="caution">
    <text evidence="1">The sequence shown here is derived from an EMBL/GenBank/DDBJ whole genome shotgun (WGS) entry which is preliminary data.</text>
</comment>
<sequence length="50" mass="5788">MAEENRWARLPERVKPEDMVTTQAVDPAFDGTPEVDLERYWAVQEQGRLG</sequence>
<dbReference type="RefSeq" id="WP_348953212.1">
    <property type="nucleotide sequence ID" value="NZ_JBDZYD010000008.1"/>
</dbReference>
<accession>A0ABV0LI57</accession>
<proteinExistence type="predicted"/>
<name>A0ABV0LI57_9PSEU</name>
<evidence type="ECO:0000313" key="2">
    <source>
        <dbReference type="Proteomes" id="UP001440984"/>
    </source>
</evidence>
<keyword evidence="2" id="KW-1185">Reference proteome</keyword>
<evidence type="ECO:0000313" key="1">
    <source>
        <dbReference type="EMBL" id="MEQ0561846.1"/>
    </source>
</evidence>
<dbReference type="EMBL" id="JBDZYD010000008">
    <property type="protein sequence ID" value="MEQ0561846.1"/>
    <property type="molecule type" value="Genomic_DNA"/>
</dbReference>